<dbReference type="EMBL" id="FOMD01000001">
    <property type="protein sequence ID" value="SFC64110.1"/>
    <property type="molecule type" value="Genomic_DNA"/>
</dbReference>
<dbReference type="Proteomes" id="UP000199022">
    <property type="component" value="Unassembled WGS sequence"/>
</dbReference>
<dbReference type="NCBIfam" id="TIGR00732">
    <property type="entry name" value="dprA"/>
    <property type="match status" value="1"/>
</dbReference>
<dbReference type="SUPFAM" id="SSF102405">
    <property type="entry name" value="MCP/YpsA-like"/>
    <property type="match status" value="1"/>
</dbReference>
<evidence type="ECO:0000259" key="2">
    <source>
        <dbReference type="Pfam" id="PF02481"/>
    </source>
</evidence>
<comment type="similarity">
    <text evidence="1">Belongs to the DprA/Smf family.</text>
</comment>
<dbReference type="GO" id="GO:0009294">
    <property type="term" value="P:DNA-mediated transformation"/>
    <property type="evidence" value="ECO:0007669"/>
    <property type="project" value="InterPro"/>
</dbReference>
<feature type="domain" description="Smf/DprA SLOG" evidence="2">
    <location>
        <begin position="126"/>
        <end position="321"/>
    </location>
</feature>
<dbReference type="AlphaFoldDB" id="A0A1I1L3E8"/>
<organism evidence="3 4">
    <name type="scientific">Klenkia taihuensis</name>
    <dbReference type="NCBI Taxonomy" id="1225127"/>
    <lineage>
        <taxon>Bacteria</taxon>
        <taxon>Bacillati</taxon>
        <taxon>Actinomycetota</taxon>
        <taxon>Actinomycetes</taxon>
        <taxon>Geodermatophilales</taxon>
        <taxon>Geodermatophilaceae</taxon>
        <taxon>Klenkia</taxon>
    </lineage>
</organism>
<reference evidence="4" key="1">
    <citation type="submission" date="2016-10" db="EMBL/GenBank/DDBJ databases">
        <authorList>
            <person name="Varghese N."/>
            <person name="Submissions S."/>
        </authorList>
    </citation>
    <scope>NUCLEOTIDE SEQUENCE [LARGE SCALE GENOMIC DNA]</scope>
    <source>
        <strain evidence="4">DSM 45962</strain>
    </source>
</reference>
<dbReference type="InterPro" id="IPR057666">
    <property type="entry name" value="DrpA_SLOG"/>
</dbReference>
<evidence type="ECO:0000313" key="3">
    <source>
        <dbReference type="EMBL" id="SFC64110.1"/>
    </source>
</evidence>
<dbReference type="PANTHER" id="PTHR43022:SF1">
    <property type="entry name" value="PROTEIN SMF"/>
    <property type="match status" value="1"/>
</dbReference>
<dbReference type="STRING" id="1225127.SAMN05661030_1527"/>
<dbReference type="PANTHER" id="PTHR43022">
    <property type="entry name" value="PROTEIN SMF"/>
    <property type="match status" value="1"/>
</dbReference>
<sequence length="402" mass="41605">MSAVAEGALASVVAGDPADPGVRQRAGAWLTRVFEPGDPALARWVAATGQVAAVRSLLAGTAPSRFAAQAAARGEDRSLADLLTAARIGARLVVPGDDEWPGRALHDLVVASDRQGGGVERTAALVPPLGLWVRGRPRLDQLSDRSVAVVGSRASTAYGNHVSAELAADLWSRGWTTVSGAATGIDGAAHRGALAAGGATVAVLACGVDRAYPPRHTTLLERVLEDGLVVSEWPPGSAPLGHRFLVRNRLIAALSRGTVVVEAAARSGSLATANRARELGRPVMGVPGPVTSALSVGVHQLLRGVPPARLVSSAGEVLEEVGSIGADLADVPARPSSPRDELTDVARRVLDACPVRIGVPPERLAAVAGCAELDVLRVLPVLELHELVERVPGGWRVTRDRR</sequence>
<gene>
    <name evidence="3" type="ORF">SAMN05661030_1527</name>
</gene>
<evidence type="ECO:0000256" key="1">
    <source>
        <dbReference type="ARBA" id="ARBA00006525"/>
    </source>
</evidence>
<dbReference type="Gene3D" id="3.40.50.450">
    <property type="match status" value="1"/>
</dbReference>
<dbReference type="RefSeq" id="WP_091555960.1">
    <property type="nucleotide sequence ID" value="NZ_BNAC01000003.1"/>
</dbReference>
<keyword evidence="4" id="KW-1185">Reference proteome</keyword>
<proteinExistence type="inferred from homology"/>
<dbReference type="Pfam" id="PF02481">
    <property type="entry name" value="DNA_processg_A"/>
    <property type="match status" value="1"/>
</dbReference>
<dbReference type="OrthoDB" id="9785707at2"/>
<accession>A0A1I1L3E8</accession>
<dbReference type="InterPro" id="IPR003488">
    <property type="entry name" value="DprA"/>
</dbReference>
<name>A0A1I1L3E8_9ACTN</name>
<protein>
    <submittedName>
        <fullName evidence="3">DNA processing protein</fullName>
    </submittedName>
</protein>
<evidence type="ECO:0000313" key="4">
    <source>
        <dbReference type="Proteomes" id="UP000199022"/>
    </source>
</evidence>